<dbReference type="PANTHER" id="PTHR46708:SF10">
    <property type="entry name" value="RECEPTOR-TYPE TYROSINE-PROTEIN PHOSPHATASE ETA-LIKE"/>
    <property type="match status" value="1"/>
</dbReference>
<sequence>ARGSPRNLRVSDATTSTMKLSWSAAPGKVQRYRITYTPAAGGDSKEVTIRGDTTTTVLRDLEQGTRYALSVTALYASGAGDALPGQGETLEARGSPRNLRVSDATTSTMKLSWSAAPGKVQRYRITYTPAAGGESKEVTIRGDTTTTVLRDLEQGTRYALSVTALYASGPG</sequence>
<feature type="non-terminal residue" evidence="3">
    <location>
        <position position="1"/>
    </location>
</feature>
<dbReference type="InterPro" id="IPR013783">
    <property type="entry name" value="Ig-like_fold"/>
</dbReference>
<dbReference type="CDD" id="cd00063">
    <property type="entry name" value="FN3"/>
    <property type="match status" value="2"/>
</dbReference>
<keyword evidence="1" id="KW-0677">Repeat</keyword>
<feature type="non-terminal residue" evidence="3">
    <location>
        <position position="171"/>
    </location>
</feature>
<evidence type="ECO:0000313" key="3">
    <source>
        <dbReference type="EMBL" id="KAG6920442.1"/>
    </source>
</evidence>
<proteinExistence type="predicted"/>
<dbReference type="SMART" id="SM00060">
    <property type="entry name" value="FN3"/>
    <property type="match status" value="2"/>
</dbReference>
<evidence type="ECO:0000256" key="1">
    <source>
        <dbReference type="ARBA" id="ARBA00022737"/>
    </source>
</evidence>
<accession>A0A8T1RT85</accession>
<dbReference type="OrthoDB" id="9934270at2759"/>
<keyword evidence="4" id="KW-1185">Reference proteome</keyword>
<dbReference type="InterPro" id="IPR050991">
    <property type="entry name" value="ECM_Regulatory_Proteins"/>
</dbReference>
<dbReference type="InterPro" id="IPR003961">
    <property type="entry name" value="FN3_dom"/>
</dbReference>
<dbReference type="Gene3D" id="2.60.40.10">
    <property type="entry name" value="Immunoglobulins"/>
    <property type="match status" value="2"/>
</dbReference>
<dbReference type="InterPro" id="IPR036116">
    <property type="entry name" value="FN3_sf"/>
</dbReference>
<dbReference type="SUPFAM" id="SSF49265">
    <property type="entry name" value="Fibronectin type III"/>
    <property type="match status" value="1"/>
</dbReference>
<reference evidence="3 4" key="1">
    <citation type="journal article" date="2020" name="G3 (Bethesda)">
        <title>Draft Genome of the Common Snapping Turtle, Chelydra serpentina, a Model for Phenotypic Plasticity in Reptiles.</title>
        <authorList>
            <person name="Das D."/>
            <person name="Singh S.K."/>
            <person name="Bierstedt J."/>
            <person name="Erickson A."/>
            <person name="Galli G.L.J."/>
            <person name="Crossley D.A. 2nd"/>
            <person name="Rhen T."/>
        </authorList>
    </citation>
    <scope>NUCLEOTIDE SEQUENCE [LARGE SCALE GENOMIC DNA]</scope>
    <source>
        <strain evidence="3">KW</strain>
    </source>
</reference>
<feature type="domain" description="Fibronectin type-III" evidence="2">
    <location>
        <begin position="4"/>
        <end position="93"/>
    </location>
</feature>
<dbReference type="Proteomes" id="UP000765507">
    <property type="component" value="Unassembled WGS sequence"/>
</dbReference>
<comment type="caution">
    <text evidence="3">The sequence shown here is derived from an EMBL/GenBank/DDBJ whole genome shotgun (WGS) entry which is preliminary data.</text>
</comment>
<dbReference type="EMBL" id="JAHGAV010007466">
    <property type="protein sequence ID" value="KAG6920442.1"/>
    <property type="molecule type" value="Genomic_DNA"/>
</dbReference>
<dbReference type="PROSITE" id="PS50853">
    <property type="entry name" value="FN3"/>
    <property type="match status" value="2"/>
</dbReference>
<name>A0A8T1RT85_CHESE</name>
<dbReference type="PANTHER" id="PTHR46708">
    <property type="entry name" value="TENASCIN"/>
    <property type="match status" value="1"/>
</dbReference>
<dbReference type="Pfam" id="PF00041">
    <property type="entry name" value="fn3"/>
    <property type="match status" value="2"/>
</dbReference>
<dbReference type="FunFam" id="2.60.40.10:FF:000121">
    <property type="entry name" value="Collagen type XII alpha 1 chain"/>
    <property type="match status" value="2"/>
</dbReference>
<protein>
    <submittedName>
        <fullName evidence="3">Collagen, type XII, alpha 1</fullName>
    </submittedName>
</protein>
<feature type="domain" description="Fibronectin type-III" evidence="2">
    <location>
        <begin position="95"/>
        <end position="171"/>
    </location>
</feature>
<dbReference type="AlphaFoldDB" id="A0A8T1RT85"/>
<keyword evidence="3" id="KW-0176">Collagen</keyword>
<evidence type="ECO:0000259" key="2">
    <source>
        <dbReference type="PROSITE" id="PS50853"/>
    </source>
</evidence>
<gene>
    <name evidence="3" type="ORF">G0U57_019129</name>
</gene>
<evidence type="ECO:0000313" key="4">
    <source>
        <dbReference type="Proteomes" id="UP000765507"/>
    </source>
</evidence>
<dbReference type="GO" id="GO:0005581">
    <property type="term" value="C:collagen trimer"/>
    <property type="evidence" value="ECO:0007669"/>
    <property type="project" value="UniProtKB-KW"/>
</dbReference>
<organism evidence="3 4">
    <name type="scientific">Chelydra serpentina</name>
    <name type="common">Snapping turtle</name>
    <name type="synonym">Testudo serpentina</name>
    <dbReference type="NCBI Taxonomy" id="8475"/>
    <lineage>
        <taxon>Eukaryota</taxon>
        <taxon>Metazoa</taxon>
        <taxon>Chordata</taxon>
        <taxon>Craniata</taxon>
        <taxon>Vertebrata</taxon>
        <taxon>Euteleostomi</taxon>
        <taxon>Archelosauria</taxon>
        <taxon>Testudinata</taxon>
        <taxon>Testudines</taxon>
        <taxon>Cryptodira</taxon>
        <taxon>Durocryptodira</taxon>
        <taxon>Americhelydia</taxon>
        <taxon>Chelydroidea</taxon>
        <taxon>Chelydridae</taxon>
        <taxon>Chelydra</taxon>
    </lineage>
</organism>